<evidence type="ECO:0000256" key="18">
    <source>
        <dbReference type="RuleBase" id="RU003938"/>
    </source>
</evidence>
<protein>
    <recommendedName>
        <fullName evidence="7 18">Phosphatidate cytidylyltransferase</fullName>
        <ecNumber evidence="6 18">2.7.7.41</ecNumber>
    </recommendedName>
</protein>
<reference evidence="20 21" key="1">
    <citation type="journal article" date="2020" name="Microorganisms">
        <title>Osmotic Adaptation and Compatible Solute Biosynthesis of Phototrophic Bacteria as Revealed from Genome Analyses.</title>
        <authorList>
            <person name="Imhoff J.F."/>
            <person name="Rahn T."/>
            <person name="Kunzel S."/>
            <person name="Keller A."/>
            <person name="Neulinger S.C."/>
        </authorList>
    </citation>
    <scope>NUCLEOTIDE SEQUENCE [LARGE SCALE GENOMIC DNA]</scope>
    <source>
        <strain evidence="20 21">DSM 6210</strain>
    </source>
</reference>
<dbReference type="InterPro" id="IPR000374">
    <property type="entry name" value="PC_trans"/>
</dbReference>
<evidence type="ECO:0000256" key="7">
    <source>
        <dbReference type="ARBA" id="ARBA00019373"/>
    </source>
</evidence>
<comment type="similarity">
    <text evidence="5 18">Belongs to the CDS family.</text>
</comment>
<comment type="catalytic activity">
    <reaction evidence="1 18">
        <text>a 1,2-diacyl-sn-glycero-3-phosphate + CTP + H(+) = a CDP-1,2-diacyl-sn-glycerol + diphosphate</text>
        <dbReference type="Rhea" id="RHEA:16229"/>
        <dbReference type="ChEBI" id="CHEBI:15378"/>
        <dbReference type="ChEBI" id="CHEBI:33019"/>
        <dbReference type="ChEBI" id="CHEBI:37563"/>
        <dbReference type="ChEBI" id="CHEBI:58332"/>
        <dbReference type="ChEBI" id="CHEBI:58608"/>
        <dbReference type="EC" id="2.7.7.41"/>
    </reaction>
</comment>
<keyword evidence="9" id="KW-0444">Lipid biosynthesis</keyword>
<evidence type="ECO:0000256" key="15">
    <source>
        <dbReference type="ARBA" id="ARBA00023136"/>
    </source>
</evidence>
<feature type="transmembrane region" description="Helical" evidence="19">
    <location>
        <begin position="109"/>
        <end position="128"/>
    </location>
</feature>
<dbReference type="PROSITE" id="PS01315">
    <property type="entry name" value="CDS"/>
    <property type="match status" value="1"/>
</dbReference>
<evidence type="ECO:0000256" key="13">
    <source>
        <dbReference type="ARBA" id="ARBA00022989"/>
    </source>
</evidence>
<evidence type="ECO:0000256" key="11">
    <source>
        <dbReference type="ARBA" id="ARBA00022692"/>
    </source>
</evidence>
<keyword evidence="12 18" id="KW-0548">Nucleotidyltransferase</keyword>
<keyword evidence="10 18" id="KW-0808">Transferase</keyword>
<organism evidence="20 21">
    <name type="scientific">Thiohalocapsa halophila</name>
    <dbReference type="NCBI Taxonomy" id="69359"/>
    <lineage>
        <taxon>Bacteria</taxon>
        <taxon>Pseudomonadati</taxon>
        <taxon>Pseudomonadota</taxon>
        <taxon>Gammaproteobacteria</taxon>
        <taxon>Chromatiales</taxon>
        <taxon>Chromatiaceae</taxon>
        <taxon>Thiohalocapsa</taxon>
    </lineage>
</organism>
<evidence type="ECO:0000256" key="1">
    <source>
        <dbReference type="ARBA" id="ARBA00001698"/>
    </source>
</evidence>
<evidence type="ECO:0000256" key="19">
    <source>
        <dbReference type="SAM" id="Phobius"/>
    </source>
</evidence>
<dbReference type="Proteomes" id="UP000748752">
    <property type="component" value="Unassembled WGS sequence"/>
</dbReference>
<dbReference type="PANTHER" id="PTHR46382">
    <property type="entry name" value="PHOSPHATIDATE CYTIDYLYLTRANSFERASE"/>
    <property type="match status" value="1"/>
</dbReference>
<evidence type="ECO:0000256" key="10">
    <source>
        <dbReference type="ARBA" id="ARBA00022679"/>
    </source>
</evidence>
<dbReference type="EC" id="2.7.7.41" evidence="6 18"/>
<comment type="caution">
    <text evidence="20">The sequence shown here is derived from an EMBL/GenBank/DDBJ whole genome shotgun (WGS) entry which is preliminary data.</text>
</comment>
<dbReference type="PANTHER" id="PTHR46382:SF1">
    <property type="entry name" value="PHOSPHATIDATE CYTIDYLYLTRANSFERASE"/>
    <property type="match status" value="1"/>
</dbReference>
<sequence length="274" mass="28362">MAGDALRARLRTSAWLVPGFVAAVLLLPTALFAVFLAMIVLLAAWEWGALAGVDGTLARAGTVAALGLTLLLLWRLGAPTLALVPALLWWLGFAAMLPRLQVQPAAAGVDWGLLALGLLLLAAPWLALVRLHGDLNGGGLVVLGLVAMIVLADSAAYFVGRRFGRRKLIPRLSPGKTWEGLAGALGAAGLALLLTGWMLGLDMAGSAALVLLGVVTVALSVVGDLFESWLKRRRGVKDSGALLPGHGGVLDRIDSMTAAAPVFALGLIWLGLAQ</sequence>
<gene>
    <name evidence="20" type="ORF">CKO31_08135</name>
</gene>
<dbReference type="EMBL" id="NRRV01000015">
    <property type="protein sequence ID" value="MBK1630711.1"/>
    <property type="molecule type" value="Genomic_DNA"/>
</dbReference>
<evidence type="ECO:0000313" key="21">
    <source>
        <dbReference type="Proteomes" id="UP000748752"/>
    </source>
</evidence>
<evidence type="ECO:0000256" key="17">
    <source>
        <dbReference type="ARBA" id="ARBA00023264"/>
    </source>
</evidence>
<feature type="transmembrane region" description="Helical" evidence="19">
    <location>
        <begin position="140"/>
        <end position="159"/>
    </location>
</feature>
<keyword evidence="8" id="KW-1003">Cell membrane</keyword>
<evidence type="ECO:0000256" key="14">
    <source>
        <dbReference type="ARBA" id="ARBA00023098"/>
    </source>
</evidence>
<keyword evidence="13 19" id="KW-1133">Transmembrane helix</keyword>
<comment type="pathway">
    <text evidence="4">Lipid metabolism.</text>
</comment>
<keyword evidence="17" id="KW-1208">Phospholipid metabolism</keyword>
<keyword evidence="15 19" id="KW-0472">Membrane</keyword>
<name>A0ABS1CFN0_9GAMM</name>
<feature type="transmembrane region" description="Helical" evidence="19">
    <location>
        <begin position="80"/>
        <end position="97"/>
    </location>
</feature>
<evidence type="ECO:0000256" key="8">
    <source>
        <dbReference type="ARBA" id="ARBA00022475"/>
    </source>
</evidence>
<proteinExistence type="inferred from homology"/>
<dbReference type="Pfam" id="PF01148">
    <property type="entry name" value="CTP_transf_1"/>
    <property type="match status" value="1"/>
</dbReference>
<evidence type="ECO:0000256" key="6">
    <source>
        <dbReference type="ARBA" id="ARBA00012487"/>
    </source>
</evidence>
<keyword evidence="11 18" id="KW-0812">Transmembrane</keyword>
<feature type="transmembrane region" description="Helical" evidence="19">
    <location>
        <begin position="180"/>
        <end position="200"/>
    </location>
</feature>
<feature type="transmembrane region" description="Helical" evidence="19">
    <location>
        <begin position="20"/>
        <end position="45"/>
    </location>
</feature>
<comment type="subcellular location">
    <subcellularLocation>
        <location evidence="2">Cell membrane</location>
        <topology evidence="2">Multi-pass membrane protein</topology>
    </subcellularLocation>
</comment>
<evidence type="ECO:0000256" key="4">
    <source>
        <dbReference type="ARBA" id="ARBA00005189"/>
    </source>
</evidence>
<keyword evidence="14" id="KW-0443">Lipid metabolism</keyword>
<comment type="pathway">
    <text evidence="3 18">Phospholipid metabolism; CDP-diacylglycerol biosynthesis; CDP-diacylglycerol from sn-glycerol 3-phosphate: step 3/3.</text>
</comment>
<evidence type="ECO:0000256" key="9">
    <source>
        <dbReference type="ARBA" id="ARBA00022516"/>
    </source>
</evidence>
<evidence type="ECO:0000256" key="12">
    <source>
        <dbReference type="ARBA" id="ARBA00022695"/>
    </source>
</evidence>
<evidence type="ECO:0000256" key="2">
    <source>
        <dbReference type="ARBA" id="ARBA00004651"/>
    </source>
</evidence>
<evidence type="ECO:0000256" key="5">
    <source>
        <dbReference type="ARBA" id="ARBA00010185"/>
    </source>
</evidence>
<evidence type="ECO:0000256" key="3">
    <source>
        <dbReference type="ARBA" id="ARBA00005119"/>
    </source>
</evidence>
<evidence type="ECO:0000256" key="16">
    <source>
        <dbReference type="ARBA" id="ARBA00023209"/>
    </source>
</evidence>
<feature type="transmembrane region" description="Helical" evidence="19">
    <location>
        <begin position="206"/>
        <end position="226"/>
    </location>
</feature>
<keyword evidence="16" id="KW-0594">Phospholipid biosynthesis</keyword>
<keyword evidence="21" id="KW-1185">Reference proteome</keyword>
<dbReference type="RefSeq" id="WP_200235854.1">
    <property type="nucleotide sequence ID" value="NZ_NRRV01000015.1"/>
</dbReference>
<accession>A0ABS1CFN0</accession>
<evidence type="ECO:0000313" key="20">
    <source>
        <dbReference type="EMBL" id="MBK1630711.1"/>
    </source>
</evidence>